<dbReference type="SMART" id="SM00344">
    <property type="entry name" value="HTH_ASNC"/>
    <property type="match status" value="1"/>
</dbReference>
<feature type="domain" description="HTH asnC-type" evidence="4">
    <location>
        <begin position="3"/>
        <end position="64"/>
    </location>
</feature>
<dbReference type="PROSITE" id="PS50956">
    <property type="entry name" value="HTH_ASNC_2"/>
    <property type="match status" value="1"/>
</dbReference>
<keyword evidence="3" id="KW-0804">Transcription</keyword>
<dbReference type="Proteomes" id="UP000292039">
    <property type="component" value="Unassembled WGS sequence"/>
</dbReference>
<comment type="caution">
    <text evidence="5">The sequence shown here is derived from an EMBL/GenBank/DDBJ whole genome shotgun (WGS) entry which is preliminary data.</text>
</comment>
<dbReference type="InterPro" id="IPR019887">
    <property type="entry name" value="Tscrpt_reg_AsnC/Lrp_C"/>
</dbReference>
<dbReference type="InterPro" id="IPR019888">
    <property type="entry name" value="Tscrpt_reg_AsnC-like"/>
</dbReference>
<accession>A0A171KRP6</accession>
<organism evidence="5 7">
    <name type="scientific">Kerstersia gyiorum</name>
    <dbReference type="NCBI Taxonomy" id="206506"/>
    <lineage>
        <taxon>Bacteria</taxon>
        <taxon>Pseudomonadati</taxon>
        <taxon>Pseudomonadota</taxon>
        <taxon>Betaproteobacteria</taxon>
        <taxon>Burkholderiales</taxon>
        <taxon>Alcaligenaceae</taxon>
        <taxon>Kerstersia</taxon>
    </lineage>
</organism>
<dbReference type="CDD" id="cd00090">
    <property type="entry name" value="HTH_ARSR"/>
    <property type="match status" value="1"/>
</dbReference>
<dbReference type="Proteomes" id="UP000078084">
    <property type="component" value="Unassembled WGS sequence"/>
</dbReference>
<dbReference type="STRING" id="206506.AAV32_10215"/>
<reference evidence="5 7" key="1">
    <citation type="submission" date="2015-04" db="EMBL/GenBank/DDBJ databases">
        <title>Genome sequence of Kerstersia gyiorum CG1.</title>
        <authorList>
            <person name="Greninger A.L."/>
            <person name="Kozyreva V."/>
            <person name="Chaturvedi V."/>
        </authorList>
    </citation>
    <scope>NUCLEOTIDE SEQUENCE [LARGE SCALE GENOMIC DNA]</scope>
    <source>
        <strain evidence="5 7">CG1</strain>
    </source>
</reference>
<dbReference type="InterPro" id="IPR000485">
    <property type="entry name" value="AsnC-type_HTH_dom"/>
</dbReference>
<dbReference type="Pfam" id="PF13412">
    <property type="entry name" value="HTH_24"/>
    <property type="match status" value="1"/>
</dbReference>
<dbReference type="PRINTS" id="PR00033">
    <property type="entry name" value="HTHASNC"/>
</dbReference>
<name>A0A171KRP6_9BURK</name>
<dbReference type="Pfam" id="PF01037">
    <property type="entry name" value="AsnC_trans_reg"/>
    <property type="match status" value="1"/>
</dbReference>
<keyword evidence="1" id="KW-0805">Transcription regulation</keyword>
<evidence type="ECO:0000256" key="1">
    <source>
        <dbReference type="ARBA" id="ARBA00023015"/>
    </source>
</evidence>
<evidence type="ECO:0000313" key="7">
    <source>
        <dbReference type="Proteomes" id="UP000078084"/>
    </source>
</evidence>
<reference evidence="6 8" key="2">
    <citation type="submission" date="2019-02" db="EMBL/GenBank/DDBJ databases">
        <title>Genomic Encyclopedia of Type Strains, Phase IV (KMG-IV): sequencing the most valuable type-strain genomes for metagenomic binning, comparative biology and taxonomic classification.</title>
        <authorList>
            <person name="Goeker M."/>
        </authorList>
    </citation>
    <scope>NUCLEOTIDE SEQUENCE [LARGE SCALE GENOMIC DNA]</scope>
    <source>
        <strain evidence="6 8">DSM 16618</strain>
    </source>
</reference>
<dbReference type="InterPro" id="IPR011991">
    <property type="entry name" value="ArsR-like_HTH"/>
</dbReference>
<dbReference type="InterPro" id="IPR036390">
    <property type="entry name" value="WH_DNA-bd_sf"/>
</dbReference>
<evidence type="ECO:0000256" key="3">
    <source>
        <dbReference type="ARBA" id="ARBA00023163"/>
    </source>
</evidence>
<dbReference type="PANTHER" id="PTHR30154:SF46">
    <property type="entry name" value="TRANSCRIPTIONAL REGULATORY PROTEIN"/>
    <property type="match status" value="1"/>
</dbReference>
<dbReference type="AlphaFoldDB" id="A0A171KRP6"/>
<dbReference type="InterPro" id="IPR011008">
    <property type="entry name" value="Dimeric_a/b-barrel"/>
</dbReference>
<keyword evidence="7" id="KW-1185">Reference proteome</keyword>
<evidence type="ECO:0000259" key="4">
    <source>
        <dbReference type="PROSITE" id="PS50956"/>
    </source>
</evidence>
<dbReference type="GO" id="GO:0043200">
    <property type="term" value="P:response to amino acid"/>
    <property type="evidence" value="ECO:0007669"/>
    <property type="project" value="TreeGrafter"/>
</dbReference>
<evidence type="ECO:0000313" key="5">
    <source>
        <dbReference type="EMBL" id="KKO71563.1"/>
    </source>
</evidence>
<dbReference type="GO" id="GO:0005829">
    <property type="term" value="C:cytosol"/>
    <property type="evidence" value="ECO:0007669"/>
    <property type="project" value="TreeGrafter"/>
</dbReference>
<dbReference type="GO" id="GO:0043565">
    <property type="term" value="F:sequence-specific DNA binding"/>
    <property type="evidence" value="ECO:0007669"/>
    <property type="project" value="InterPro"/>
</dbReference>
<dbReference type="Gene3D" id="3.30.70.920">
    <property type="match status" value="1"/>
</dbReference>
<dbReference type="RefSeq" id="WP_068371217.1">
    <property type="nucleotide sequence ID" value="NZ_CBCSEB010000009.1"/>
</dbReference>
<dbReference type="PANTHER" id="PTHR30154">
    <property type="entry name" value="LEUCINE-RESPONSIVE REGULATORY PROTEIN"/>
    <property type="match status" value="1"/>
</dbReference>
<dbReference type="GO" id="GO:0006355">
    <property type="term" value="P:regulation of DNA-templated transcription"/>
    <property type="evidence" value="ECO:0007669"/>
    <property type="project" value="UniProtKB-ARBA"/>
</dbReference>
<dbReference type="OrthoDB" id="8526125at2"/>
<dbReference type="EMBL" id="SGWZ01000005">
    <property type="protein sequence ID" value="RZS66723.1"/>
    <property type="molecule type" value="Genomic_DNA"/>
</dbReference>
<evidence type="ECO:0000313" key="8">
    <source>
        <dbReference type="Proteomes" id="UP000292039"/>
    </source>
</evidence>
<evidence type="ECO:0000256" key="2">
    <source>
        <dbReference type="ARBA" id="ARBA00023125"/>
    </source>
</evidence>
<dbReference type="InterPro" id="IPR036388">
    <property type="entry name" value="WH-like_DNA-bd_sf"/>
</dbReference>
<dbReference type="Gene3D" id="1.10.10.10">
    <property type="entry name" value="Winged helix-like DNA-binding domain superfamily/Winged helix DNA-binding domain"/>
    <property type="match status" value="1"/>
</dbReference>
<proteinExistence type="predicted"/>
<dbReference type="PATRIC" id="fig|206506.3.peg.2185"/>
<dbReference type="SUPFAM" id="SSF54909">
    <property type="entry name" value="Dimeric alpha+beta barrel"/>
    <property type="match status" value="1"/>
</dbReference>
<sequence length="159" mass="17706">MQLDKADLGILRLLQENARSSFDVLAAEVGLSSSAVLRRVKRLESEGLIKGYRAVINAEAAGIGLMAYVNVRLEKQVGAAQVGPKEMFQASVQSWPEVVECVSLTGEMDFLLRVAVRDMNHFSRFISDKVLHHESVRDCRSSFVMEWVKENNGLPLEEA</sequence>
<dbReference type="GeneID" id="99725203"/>
<keyword evidence="2" id="KW-0238">DNA-binding</keyword>
<evidence type="ECO:0000313" key="6">
    <source>
        <dbReference type="EMBL" id="RZS66723.1"/>
    </source>
</evidence>
<protein>
    <submittedName>
        <fullName evidence="5">AsnC family transcriptional regulator</fullName>
    </submittedName>
    <submittedName>
        <fullName evidence="6">Lrp/AsnC family leucine-responsive transcriptional regulator</fullName>
    </submittedName>
</protein>
<gene>
    <name evidence="5" type="ORF">AAV32_10215</name>
    <name evidence="6" type="ORF">EV679_2880</name>
</gene>
<dbReference type="SUPFAM" id="SSF46785">
    <property type="entry name" value="Winged helix' DNA-binding domain"/>
    <property type="match status" value="1"/>
</dbReference>
<dbReference type="EMBL" id="LBNE01000006">
    <property type="protein sequence ID" value="KKO71563.1"/>
    <property type="molecule type" value="Genomic_DNA"/>
</dbReference>